<protein>
    <submittedName>
        <fullName evidence="1">Uncharacterized protein</fullName>
    </submittedName>
</protein>
<proteinExistence type="predicted"/>
<dbReference type="EMBL" id="NBAX01000004">
    <property type="protein sequence ID" value="PNP95252.1"/>
    <property type="molecule type" value="Genomic_DNA"/>
</dbReference>
<dbReference type="Proteomes" id="UP000236634">
    <property type="component" value="Unassembled WGS sequence"/>
</dbReference>
<dbReference type="AlphaFoldDB" id="A0A2K0XL46"/>
<name>A0A2K0XL46_9BACT</name>
<reference evidence="1 2" key="1">
    <citation type="submission" date="2017-03" db="EMBL/GenBank/DDBJ databases">
        <authorList>
            <person name="Afonso C.L."/>
            <person name="Miller P.J."/>
            <person name="Scott M.A."/>
            <person name="Spackman E."/>
            <person name="Goraichik I."/>
            <person name="Dimitrov K.M."/>
            <person name="Suarez D.L."/>
            <person name="Swayne D.E."/>
        </authorList>
    </citation>
    <scope>NUCLEOTIDE SEQUENCE [LARGE SCALE GENOMIC DNA]</scope>
    <source>
        <strain evidence="1 2">DNF00076</strain>
    </source>
</reference>
<organism evidence="1 2">
    <name type="scientific">Hoylesella timonensis</name>
    <dbReference type="NCBI Taxonomy" id="386414"/>
    <lineage>
        <taxon>Bacteria</taxon>
        <taxon>Pseudomonadati</taxon>
        <taxon>Bacteroidota</taxon>
        <taxon>Bacteroidia</taxon>
        <taxon>Bacteroidales</taxon>
        <taxon>Prevotellaceae</taxon>
        <taxon>Hoylesella</taxon>
    </lineage>
</organism>
<evidence type="ECO:0000313" key="1">
    <source>
        <dbReference type="EMBL" id="PNP95252.1"/>
    </source>
</evidence>
<accession>A0A2K0XL46</accession>
<gene>
    <name evidence="1" type="ORF">BFS16_05905</name>
</gene>
<comment type="caution">
    <text evidence="1">The sequence shown here is derived from an EMBL/GenBank/DDBJ whole genome shotgun (WGS) entry which is preliminary data.</text>
</comment>
<evidence type="ECO:0000313" key="2">
    <source>
        <dbReference type="Proteomes" id="UP000236634"/>
    </source>
</evidence>
<sequence length="83" mass="10062">MKALCVRKTIFFAKSHLFQKKGLLLQTTEKRGYKLYNFLKIYLNYYNQNAIPNKCSLYLIIYKHVKIKEYEEHILLRITKTTK</sequence>